<dbReference type="Pfam" id="PF00096">
    <property type="entry name" value="zf-C2H2"/>
    <property type="match status" value="1"/>
</dbReference>
<dbReference type="PROSITE" id="PS50157">
    <property type="entry name" value="ZINC_FINGER_C2H2_2"/>
    <property type="match status" value="1"/>
</dbReference>
<dbReference type="Pfam" id="PF22995">
    <property type="entry name" value="C2CH-3rd_BIRD-IDD"/>
    <property type="match status" value="1"/>
</dbReference>
<keyword evidence="1" id="KW-0479">Metal-binding</keyword>
<evidence type="ECO:0000256" key="6">
    <source>
        <dbReference type="ARBA" id="ARBA00023125"/>
    </source>
</evidence>
<evidence type="ECO:0000256" key="4">
    <source>
        <dbReference type="ARBA" id="ARBA00022833"/>
    </source>
</evidence>
<reference evidence="11" key="1">
    <citation type="journal article" date="2016" name="Nat. Genet.">
        <title>The genome sequences of Arachis duranensis and Arachis ipaensis, the diploid ancestors of cultivated peanut.</title>
        <authorList>
            <person name="Bertioli D.J."/>
            <person name="Cannon S.B."/>
            <person name="Froenicke L."/>
            <person name="Huang G."/>
            <person name="Farmer A.D."/>
            <person name="Cannon E.K."/>
            <person name="Liu X."/>
            <person name="Gao D."/>
            <person name="Clevenger J."/>
            <person name="Dash S."/>
            <person name="Ren L."/>
            <person name="Moretzsohn M.C."/>
            <person name="Shirasawa K."/>
            <person name="Huang W."/>
            <person name="Vidigal B."/>
            <person name="Abernathy B."/>
            <person name="Chu Y."/>
            <person name="Niederhuth C.E."/>
            <person name="Umale P."/>
            <person name="Araujo A.C."/>
            <person name="Kozik A."/>
            <person name="Kim K.D."/>
            <person name="Burow M.D."/>
            <person name="Varshney R.K."/>
            <person name="Wang X."/>
            <person name="Zhang X."/>
            <person name="Barkley N."/>
            <person name="Guimaraes P.M."/>
            <person name="Isobe S."/>
            <person name="Guo B."/>
            <person name="Liao B."/>
            <person name="Stalker H.T."/>
            <person name="Schmitz R.J."/>
            <person name="Scheffler B.E."/>
            <person name="Leal-Bertioli S.C."/>
            <person name="Xun X."/>
            <person name="Jackson S.A."/>
            <person name="Michelmore R."/>
            <person name="Ozias-Akins P."/>
        </authorList>
    </citation>
    <scope>NUCLEOTIDE SEQUENCE [LARGE SCALE GENOMIC DNA]</scope>
    <source>
        <strain evidence="11">cv. V14167</strain>
    </source>
</reference>
<dbReference type="RefSeq" id="XP_015952372.2">
    <property type="nucleotide sequence ID" value="XM_016096886.3"/>
</dbReference>
<proteinExistence type="predicted"/>
<dbReference type="InterPro" id="IPR055186">
    <property type="entry name" value="C2H2-2nd_BIRD-IDD"/>
</dbReference>
<dbReference type="InterPro" id="IPR055185">
    <property type="entry name" value="C2CH-4th_BIRD-IDD"/>
</dbReference>
<evidence type="ECO:0000256" key="5">
    <source>
        <dbReference type="ARBA" id="ARBA00023015"/>
    </source>
</evidence>
<dbReference type="Proteomes" id="UP000515211">
    <property type="component" value="Chromosome 3"/>
</dbReference>
<gene>
    <name evidence="12" type="primary">LOC107476936</name>
</gene>
<dbReference type="Pfam" id="PF22996">
    <property type="entry name" value="C2H2-2nd_BIRD-IDD"/>
    <property type="match status" value="1"/>
</dbReference>
<keyword evidence="4" id="KW-0862">Zinc</keyword>
<evidence type="ECO:0000313" key="12">
    <source>
        <dbReference type="RefSeq" id="XP_015952372.2"/>
    </source>
</evidence>
<dbReference type="InterPro" id="IPR055187">
    <property type="entry name" value="C2CH-3rd_BIRD-IDD"/>
</dbReference>
<accession>A0A6P4CJW5</accession>
<keyword evidence="5" id="KW-0805">Transcription regulation</keyword>
<name>A0A6P4CJW5_ARADU</name>
<dbReference type="PANTHER" id="PTHR10593:SF187">
    <property type="entry name" value="C2H2-TYPE DOMAIN-CONTAINING PROTEIN"/>
    <property type="match status" value="1"/>
</dbReference>
<evidence type="ECO:0000256" key="8">
    <source>
        <dbReference type="PROSITE-ProRule" id="PRU00042"/>
    </source>
</evidence>
<keyword evidence="7" id="KW-0804">Transcription</keyword>
<keyword evidence="11" id="KW-1185">Reference proteome</keyword>
<dbReference type="PANTHER" id="PTHR10593">
    <property type="entry name" value="SERINE/THREONINE-PROTEIN KINASE RIO"/>
    <property type="match status" value="1"/>
</dbReference>
<dbReference type="GO" id="GO:0008270">
    <property type="term" value="F:zinc ion binding"/>
    <property type="evidence" value="ECO:0007669"/>
    <property type="project" value="UniProtKB-KW"/>
</dbReference>
<dbReference type="SUPFAM" id="SSF57667">
    <property type="entry name" value="beta-beta-alpha zinc fingers"/>
    <property type="match status" value="1"/>
</dbReference>
<keyword evidence="2" id="KW-0677">Repeat</keyword>
<sequence>MMSEEPFSSVLPPNTTITSTLVHLQDPTSNPSSNNSKPNSNQPTKKRRNLPGTPDPDAEVIAMSPKSLMATNRFVCEICNKGFQRDQNLQLHRRGHNLPWKLKQRNKEEQVRKKVYVCPEKSCVHHDPCRALGDLTGIKKHYSRKHGEKKWKCDKCSKKYAVHSDWKAHAKICGTREYKCDCGTIFSRKDSFITHRAFCDALAEEGARINSVPTTLSNLMGRRDHHHHHHQLATSRIIPRHHILPSAGFHSEFGGGGGSGGGYYSDQKLMMMRNNNIQIPLWLDQGNSNNNHNHVSGISSNTSSACTNGNTIIMPHHDVVNNSMFGSQQWQQNLEASSSSLTNNNNNANVAMMMPPPHAGLKQEQDEMFYFGASNYHHHHIMLQKASQIGGGDELVNLEGSISSIPPLILNPTRRPSKNDNKDEDDELGLTRDFLGVGEDESTMSNTRPLMLQQHLADFTAMDMHHQTHYSSSSGHYYLQVNDEEIDG</sequence>
<dbReference type="InterPro" id="IPR013087">
    <property type="entry name" value="Znf_C2H2_type"/>
</dbReference>
<dbReference type="GO" id="GO:0003677">
    <property type="term" value="F:DNA binding"/>
    <property type="evidence" value="ECO:0007669"/>
    <property type="project" value="UniProtKB-KW"/>
</dbReference>
<organism evidence="11 12">
    <name type="scientific">Arachis duranensis</name>
    <name type="common">Wild peanut</name>
    <dbReference type="NCBI Taxonomy" id="130453"/>
    <lineage>
        <taxon>Eukaryota</taxon>
        <taxon>Viridiplantae</taxon>
        <taxon>Streptophyta</taxon>
        <taxon>Embryophyta</taxon>
        <taxon>Tracheophyta</taxon>
        <taxon>Spermatophyta</taxon>
        <taxon>Magnoliopsida</taxon>
        <taxon>eudicotyledons</taxon>
        <taxon>Gunneridae</taxon>
        <taxon>Pentapetalae</taxon>
        <taxon>rosids</taxon>
        <taxon>fabids</taxon>
        <taxon>Fabales</taxon>
        <taxon>Fabaceae</taxon>
        <taxon>Papilionoideae</taxon>
        <taxon>50 kb inversion clade</taxon>
        <taxon>dalbergioids sensu lato</taxon>
        <taxon>Dalbergieae</taxon>
        <taxon>Pterocarpus clade</taxon>
        <taxon>Arachis</taxon>
    </lineage>
</organism>
<feature type="domain" description="C2H2-type" evidence="10">
    <location>
        <begin position="74"/>
        <end position="96"/>
    </location>
</feature>
<keyword evidence="3 8" id="KW-0863">Zinc-finger</keyword>
<dbReference type="InterPro" id="IPR031140">
    <property type="entry name" value="IDD1-16"/>
</dbReference>
<dbReference type="PROSITE" id="PS00028">
    <property type="entry name" value="ZINC_FINGER_C2H2_1"/>
    <property type="match status" value="1"/>
</dbReference>
<reference evidence="12" key="2">
    <citation type="submission" date="2025-08" db="UniProtKB">
        <authorList>
            <consortium name="RefSeq"/>
        </authorList>
    </citation>
    <scope>IDENTIFICATION</scope>
    <source>
        <tissue evidence="12">Whole plant</tissue>
    </source>
</reference>
<evidence type="ECO:0000313" key="11">
    <source>
        <dbReference type="Proteomes" id="UP000515211"/>
    </source>
</evidence>
<dbReference type="KEGG" id="adu:107476936"/>
<dbReference type="FunFam" id="3.30.160.60:FF:000554">
    <property type="entry name" value="protein indeterminate-domain 12-like"/>
    <property type="match status" value="1"/>
</dbReference>
<dbReference type="Pfam" id="PF22992">
    <property type="entry name" value="C2CH-4th_BIRD-IDD"/>
    <property type="match status" value="1"/>
</dbReference>
<feature type="compositionally biased region" description="Polar residues" evidence="9">
    <location>
        <begin position="11"/>
        <end position="22"/>
    </location>
</feature>
<keyword evidence="6" id="KW-0238">DNA-binding</keyword>
<evidence type="ECO:0000256" key="7">
    <source>
        <dbReference type="ARBA" id="ARBA00023163"/>
    </source>
</evidence>
<dbReference type="FunFam" id="3.30.160.60:FF:000131">
    <property type="entry name" value="protein indeterminate-domain 5, chloroplastic-like"/>
    <property type="match status" value="1"/>
</dbReference>
<dbReference type="GeneID" id="107476936"/>
<evidence type="ECO:0000256" key="3">
    <source>
        <dbReference type="ARBA" id="ARBA00022771"/>
    </source>
</evidence>
<dbReference type="Gene3D" id="3.30.160.60">
    <property type="entry name" value="Classic Zinc Finger"/>
    <property type="match status" value="2"/>
</dbReference>
<dbReference type="GO" id="GO:0003700">
    <property type="term" value="F:DNA-binding transcription factor activity"/>
    <property type="evidence" value="ECO:0007669"/>
    <property type="project" value="TreeGrafter"/>
</dbReference>
<feature type="region of interest" description="Disordered" evidence="9">
    <location>
        <begin position="410"/>
        <end position="430"/>
    </location>
</feature>
<evidence type="ECO:0000259" key="10">
    <source>
        <dbReference type="PROSITE" id="PS50157"/>
    </source>
</evidence>
<dbReference type="InterPro" id="IPR036236">
    <property type="entry name" value="Znf_C2H2_sf"/>
</dbReference>
<feature type="compositionally biased region" description="Low complexity" evidence="9">
    <location>
        <begin position="27"/>
        <end position="43"/>
    </location>
</feature>
<evidence type="ECO:0000256" key="2">
    <source>
        <dbReference type="ARBA" id="ARBA00022737"/>
    </source>
</evidence>
<feature type="region of interest" description="Disordered" evidence="9">
    <location>
        <begin position="1"/>
        <end position="59"/>
    </location>
</feature>
<evidence type="ECO:0000256" key="9">
    <source>
        <dbReference type="SAM" id="MobiDB-lite"/>
    </source>
</evidence>
<dbReference type="GO" id="GO:0005634">
    <property type="term" value="C:nucleus"/>
    <property type="evidence" value="ECO:0007669"/>
    <property type="project" value="TreeGrafter"/>
</dbReference>
<dbReference type="AlphaFoldDB" id="A0A6P4CJW5"/>
<protein>
    <submittedName>
        <fullName evidence="12">Zinc finger protein BALDIBIS</fullName>
    </submittedName>
</protein>
<dbReference type="SMART" id="SM00355">
    <property type="entry name" value="ZnF_C2H2"/>
    <property type="match status" value="3"/>
</dbReference>
<evidence type="ECO:0000256" key="1">
    <source>
        <dbReference type="ARBA" id="ARBA00022723"/>
    </source>
</evidence>